<keyword evidence="4 5" id="KW-0472">Membrane</keyword>
<feature type="transmembrane region" description="Helical" evidence="5">
    <location>
        <begin position="47"/>
        <end position="67"/>
    </location>
</feature>
<dbReference type="RefSeq" id="WP_406793839.1">
    <property type="nucleotide sequence ID" value="NZ_JBJHZX010000036.1"/>
</dbReference>
<evidence type="ECO:0000256" key="5">
    <source>
        <dbReference type="SAM" id="Phobius"/>
    </source>
</evidence>
<dbReference type="EC" id="2.1.1.334" evidence="6"/>
<evidence type="ECO:0000313" key="6">
    <source>
        <dbReference type="EMBL" id="MFL0197735.1"/>
    </source>
</evidence>
<dbReference type="InterPro" id="IPR007318">
    <property type="entry name" value="Phopholipid_MeTrfase"/>
</dbReference>
<keyword evidence="2 5" id="KW-0812">Transmembrane</keyword>
<organism evidence="6 7">
    <name type="scientific">Candidatus Clostridium eludens</name>
    <dbReference type="NCBI Taxonomy" id="3381663"/>
    <lineage>
        <taxon>Bacteria</taxon>
        <taxon>Bacillati</taxon>
        <taxon>Bacillota</taxon>
        <taxon>Clostridia</taxon>
        <taxon>Eubacteriales</taxon>
        <taxon>Clostridiaceae</taxon>
        <taxon>Clostridium</taxon>
    </lineage>
</organism>
<evidence type="ECO:0000256" key="2">
    <source>
        <dbReference type="ARBA" id="ARBA00022692"/>
    </source>
</evidence>
<sequence length="196" mass="22994">MKGEKMSRTSLSTYIWNIFWGYWILSAMYTRLRVKKVSSGQRNTQRIVHLSFVIIAFFITLFQFRHITFWNKSISDNLTVQYTGVVILITSLLFAVWARVTLGRNWSGAIQKVEGQRLVRSGPYKYIRNPIYTGIIFGFFGTFITFGTMASLVGFIIILLIYIIKINNEQKFLMKEFGEEYRKYIAESWALIPFIF</sequence>
<comment type="subcellular location">
    <subcellularLocation>
        <location evidence="1">Endomembrane system</location>
        <topology evidence="1">Multi-pass membrane protein</topology>
    </subcellularLocation>
</comment>
<gene>
    <name evidence="6" type="ORF">ACJDU8_19500</name>
</gene>
<dbReference type="GO" id="GO:0004671">
    <property type="term" value="F:protein C-terminal S-isoprenylcysteine carboxyl O-methyltransferase activity"/>
    <property type="evidence" value="ECO:0007669"/>
    <property type="project" value="UniProtKB-EC"/>
</dbReference>
<dbReference type="Pfam" id="PF04191">
    <property type="entry name" value="PEMT"/>
    <property type="match status" value="1"/>
</dbReference>
<dbReference type="Proteomes" id="UP001623660">
    <property type="component" value="Unassembled WGS sequence"/>
</dbReference>
<protein>
    <submittedName>
        <fullName evidence="6">Methyltransferase family protein</fullName>
        <ecNumber evidence="6">2.1.1.100</ecNumber>
        <ecNumber evidence="6">2.1.1.334</ecNumber>
    </submittedName>
</protein>
<dbReference type="GO" id="GO:0032259">
    <property type="term" value="P:methylation"/>
    <property type="evidence" value="ECO:0007669"/>
    <property type="project" value="UniProtKB-KW"/>
</dbReference>
<reference evidence="6 7" key="1">
    <citation type="submission" date="2024-11" db="EMBL/GenBank/DDBJ databases">
        <authorList>
            <person name="Heng Y.C."/>
            <person name="Lim A.C.H."/>
            <person name="Lee J.K.Y."/>
            <person name="Kittelmann S."/>
        </authorList>
    </citation>
    <scope>NUCLEOTIDE SEQUENCE [LARGE SCALE GENOMIC DNA]</scope>
    <source>
        <strain evidence="6 7">WILCCON 0269</strain>
    </source>
</reference>
<keyword evidence="3 5" id="KW-1133">Transmembrane helix</keyword>
<evidence type="ECO:0000256" key="4">
    <source>
        <dbReference type="ARBA" id="ARBA00023136"/>
    </source>
</evidence>
<accession>A0ABW8SP60</accession>
<feature type="transmembrane region" description="Helical" evidence="5">
    <location>
        <begin position="79"/>
        <end position="98"/>
    </location>
</feature>
<name>A0ABW8SP60_9CLOT</name>
<dbReference type="Gene3D" id="1.20.120.1630">
    <property type="match status" value="1"/>
</dbReference>
<feature type="transmembrane region" description="Helical" evidence="5">
    <location>
        <begin position="131"/>
        <end position="164"/>
    </location>
</feature>
<evidence type="ECO:0000256" key="1">
    <source>
        <dbReference type="ARBA" id="ARBA00004127"/>
    </source>
</evidence>
<comment type="caution">
    <text evidence="6">The sequence shown here is derived from an EMBL/GenBank/DDBJ whole genome shotgun (WGS) entry which is preliminary data.</text>
</comment>
<keyword evidence="6" id="KW-0489">Methyltransferase</keyword>
<keyword evidence="7" id="KW-1185">Reference proteome</keyword>
<evidence type="ECO:0000256" key="3">
    <source>
        <dbReference type="ARBA" id="ARBA00022989"/>
    </source>
</evidence>
<dbReference type="EMBL" id="JBJHZX010000036">
    <property type="protein sequence ID" value="MFL0197735.1"/>
    <property type="molecule type" value="Genomic_DNA"/>
</dbReference>
<proteinExistence type="predicted"/>
<keyword evidence="6" id="KW-0808">Transferase</keyword>
<dbReference type="EC" id="2.1.1.100" evidence="6"/>
<dbReference type="PANTHER" id="PTHR12714">
    <property type="entry name" value="PROTEIN-S ISOPRENYLCYSTEINE O-METHYLTRANSFERASE"/>
    <property type="match status" value="1"/>
</dbReference>
<dbReference type="PANTHER" id="PTHR12714:SF9">
    <property type="entry name" value="PROTEIN-S-ISOPRENYLCYSTEINE O-METHYLTRANSFERASE"/>
    <property type="match status" value="1"/>
</dbReference>
<feature type="transmembrane region" description="Helical" evidence="5">
    <location>
        <begin position="12"/>
        <end position="32"/>
    </location>
</feature>
<evidence type="ECO:0000313" key="7">
    <source>
        <dbReference type="Proteomes" id="UP001623660"/>
    </source>
</evidence>